<accession>A0A927IEU6</accession>
<evidence type="ECO:0000256" key="5">
    <source>
        <dbReference type="ARBA" id="ARBA00022989"/>
    </source>
</evidence>
<sequence>MAVQLQPKSNSRNVAGVSMAPMIDMVFLLLVFFMTASAMSQAGSKRELELPDSPQAKVAQDFSGRIIVSIDEFGQAYLGNQAVEMLELSEALSTFSEETSKPKLTIRASKETPFSAIKATMRIAAAAGISDYLYATYQVGGN</sequence>
<gene>
    <name evidence="8" type="ORF">IEN85_07965</name>
</gene>
<dbReference type="Proteomes" id="UP000622317">
    <property type="component" value="Unassembled WGS sequence"/>
</dbReference>
<evidence type="ECO:0000256" key="7">
    <source>
        <dbReference type="RuleBase" id="RU003879"/>
    </source>
</evidence>
<dbReference type="AlphaFoldDB" id="A0A927IEU6"/>
<evidence type="ECO:0000256" key="3">
    <source>
        <dbReference type="ARBA" id="ARBA00022475"/>
    </source>
</evidence>
<evidence type="ECO:0000256" key="1">
    <source>
        <dbReference type="ARBA" id="ARBA00004162"/>
    </source>
</evidence>
<comment type="similarity">
    <text evidence="2 7">Belongs to the ExbD/TolR family.</text>
</comment>
<keyword evidence="7" id="KW-0813">Transport</keyword>
<dbReference type="InterPro" id="IPR003400">
    <property type="entry name" value="ExbD"/>
</dbReference>
<comment type="caution">
    <text evidence="8">The sequence shown here is derived from an EMBL/GenBank/DDBJ whole genome shotgun (WGS) entry which is preliminary data.</text>
</comment>
<evidence type="ECO:0000313" key="8">
    <source>
        <dbReference type="EMBL" id="MBD5779427.1"/>
    </source>
</evidence>
<evidence type="ECO:0000256" key="4">
    <source>
        <dbReference type="ARBA" id="ARBA00022692"/>
    </source>
</evidence>
<evidence type="ECO:0000313" key="9">
    <source>
        <dbReference type="Proteomes" id="UP000622317"/>
    </source>
</evidence>
<dbReference type="EMBL" id="JACYFG010000007">
    <property type="protein sequence ID" value="MBD5779427.1"/>
    <property type="molecule type" value="Genomic_DNA"/>
</dbReference>
<keyword evidence="9" id="KW-1185">Reference proteome</keyword>
<keyword evidence="6" id="KW-0472">Membrane</keyword>
<dbReference type="GO" id="GO:0005886">
    <property type="term" value="C:plasma membrane"/>
    <property type="evidence" value="ECO:0007669"/>
    <property type="project" value="UniProtKB-SubCell"/>
</dbReference>
<dbReference type="PANTHER" id="PTHR30558">
    <property type="entry name" value="EXBD MEMBRANE COMPONENT OF PMF-DRIVEN MACROMOLECULE IMPORT SYSTEM"/>
    <property type="match status" value="1"/>
</dbReference>
<protein>
    <submittedName>
        <fullName evidence="8">Biopolymer transporter ExbD</fullName>
    </submittedName>
</protein>
<keyword evidence="4 7" id="KW-0812">Transmembrane</keyword>
<dbReference type="Gene3D" id="3.30.420.270">
    <property type="match status" value="1"/>
</dbReference>
<dbReference type="RefSeq" id="WP_191616552.1">
    <property type="nucleotide sequence ID" value="NZ_JACYFG010000007.1"/>
</dbReference>
<keyword evidence="7" id="KW-0653">Protein transport</keyword>
<keyword evidence="3" id="KW-1003">Cell membrane</keyword>
<keyword evidence="5" id="KW-1133">Transmembrane helix</keyword>
<organism evidence="8 9">
    <name type="scientific">Pelagicoccus enzymogenes</name>
    <dbReference type="NCBI Taxonomy" id="2773457"/>
    <lineage>
        <taxon>Bacteria</taxon>
        <taxon>Pseudomonadati</taxon>
        <taxon>Verrucomicrobiota</taxon>
        <taxon>Opitutia</taxon>
        <taxon>Puniceicoccales</taxon>
        <taxon>Pelagicoccaceae</taxon>
        <taxon>Pelagicoccus</taxon>
    </lineage>
</organism>
<dbReference type="GO" id="GO:0022857">
    <property type="term" value="F:transmembrane transporter activity"/>
    <property type="evidence" value="ECO:0007669"/>
    <property type="project" value="InterPro"/>
</dbReference>
<dbReference type="GO" id="GO:0015031">
    <property type="term" value="P:protein transport"/>
    <property type="evidence" value="ECO:0007669"/>
    <property type="project" value="UniProtKB-KW"/>
</dbReference>
<name>A0A927IEU6_9BACT</name>
<evidence type="ECO:0000256" key="2">
    <source>
        <dbReference type="ARBA" id="ARBA00005811"/>
    </source>
</evidence>
<proteinExistence type="inferred from homology"/>
<evidence type="ECO:0000256" key="6">
    <source>
        <dbReference type="ARBA" id="ARBA00023136"/>
    </source>
</evidence>
<dbReference type="PANTHER" id="PTHR30558:SF3">
    <property type="entry name" value="BIOPOLYMER TRANSPORT PROTEIN EXBD-RELATED"/>
    <property type="match status" value="1"/>
</dbReference>
<comment type="subcellular location">
    <subcellularLocation>
        <location evidence="1">Cell membrane</location>
        <topology evidence="1">Single-pass membrane protein</topology>
    </subcellularLocation>
    <subcellularLocation>
        <location evidence="7">Cell membrane</location>
        <topology evidence="7">Single-pass type II membrane protein</topology>
    </subcellularLocation>
</comment>
<dbReference type="Pfam" id="PF02472">
    <property type="entry name" value="ExbD"/>
    <property type="match status" value="1"/>
</dbReference>
<reference evidence="8" key="1">
    <citation type="submission" date="2020-09" db="EMBL/GenBank/DDBJ databases">
        <title>Pelagicoccus enzymogenes sp. nov. with an EPS production, isolated from marine sediment.</title>
        <authorList>
            <person name="Feng X."/>
        </authorList>
    </citation>
    <scope>NUCLEOTIDE SEQUENCE</scope>
    <source>
        <strain evidence="8">NFK12</strain>
    </source>
</reference>